<accession>A0ABR1RMC2</accession>
<dbReference type="EMBL" id="JAQQWK010000014">
    <property type="protein sequence ID" value="KAK8016078.1"/>
    <property type="molecule type" value="Genomic_DNA"/>
</dbReference>
<comment type="caution">
    <text evidence="2">The sequence shown here is derived from an EMBL/GenBank/DDBJ whole genome shotgun (WGS) entry which is preliminary data.</text>
</comment>
<feature type="compositionally biased region" description="Polar residues" evidence="1">
    <location>
        <begin position="16"/>
        <end position="29"/>
    </location>
</feature>
<evidence type="ECO:0000313" key="3">
    <source>
        <dbReference type="Proteomes" id="UP001444661"/>
    </source>
</evidence>
<evidence type="ECO:0000313" key="2">
    <source>
        <dbReference type="EMBL" id="KAK8016078.1"/>
    </source>
</evidence>
<reference evidence="2 3" key="1">
    <citation type="submission" date="2023-01" db="EMBL/GenBank/DDBJ databases">
        <title>Analysis of 21 Apiospora genomes using comparative genomics revels a genus with tremendous synthesis potential of carbohydrate active enzymes and secondary metabolites.</title>
        <authorList>
            <person name="Sorensen T."/>
        </authorList>
    </citation>
    <scope>NUCLEOTIDE SEQUENCE [LARGE SCALE GENOMIC DNA]</scope>
    <source>
        <strain evidence="2 3">CBS 33761</strain>
    </source>
</reference>
<name>A0ABR1RMC2_9PEZI</name>
<organism evidence="2 3">
    <name type="scientific">Apiospora rasikravindrae</name>
    <dbReference type="NCBI Taxonomy" id="990691"/>
    <lineage>
        <taxon>Eukaryota</taxon>
        <taxon>Fungi</taxon>
        <taxon>Dikarya</taxon>
        <taxon>Ascomycota</taxon>
        <taxon>Pezizomycotina</taxon>
        <taxon>Sordariomycetes</taxon>
        <taxon>Xylariomycetidae</taxon>
        <taxon>Amphisphaeriales</taxon>
        <taxon>Apiosporaceae</taxon>
        <taxon>Apiospora</taxon>
    </lineage>
</organism>
<feature type="region of interest" description="Disordered" evidence="1">
    <location>
        <begin position="1"/>
        <end position="58"/>
    </location>
</feature>
<dbReference type="Proteomes" id="UP001444661">
    <property type="component" value="Unassembled WGS sequence"/>
</dbReference>
<sequence>MHDSDGLSPIARWNRENNSMEITASSSNVHDLHGSLQPEDQTGPDTATIDTRKERDDASSVSTFYLDPNLIRFEELLKRLEKLVDCWEEQLNG</sequence>
<gene>
    <name evidence="2" type="ORF">PG993_014267</name>
</gene>
<evidence type="ECO:0000256" key="1">
    <source>
        <dbReference type="SAM" id="MobiDB-lite"/>
    </source>
</evidence>
<proteinExistence type="predicted"/>
<feature type="compositionally biased region" description="Polar residues" evidence="1">
    <location>
        <begin position="38"/>
        <end position="49"/>
    </location>
</feature>
<protein>
    <submittedName>
        <fullName evidence="2">Uncharacterized protein</fullName>
    </submittedName>
</protein>
<keyword evidence="3" id="KW-1185">Reference proteome</keyword>